<dbReference type="WBParaSite" id="L893_g15129.t1">
    <property type="protein sequence ID" value="L893_g15129.t1"/>
    <property type="gene ID" value="L893_g15129"/>
</dbReference>
<dbReference type="AlphaFoldDB" id="A0A1I7YD26"/>
<evidence type="ECO:0000313" key="1">
    <source>
        <dbReference type="Proteomes" id="UP000095287"/>
    </source>
</evidence>
<accession>A0A1I7YD26</accession>
<evidence type="ECO:0000313" key="2">
    <source>
        <dbReference type="WBParaSite" id="L893_g15129.t1"/>
    </source>
</evidence>
<keyword evidence="1" id="KW-1185">Reference proteome</keyword>
<name>A0A1I7YD26_9BILA</name>
<sequence>MVGMALPQLRLVAAQRLHQARRLGEVTYLLLPERLGARAVLLGQPLDVVAVAPGRMPWRLAGIALQHFAQQLRVAPAVHQDVVAGVDQVMVIDVGTDHRQAQQRRILQVEAALQGLFEAGHETGAQHIVTVQCDLPGVPETFHVQPLHIHPQLVDVVACALFVQ</sequence>
<protein>
    <submittedName>
        <fullName evidence="2">Secreted protein</fullName>
    </submittedName>
</protein>
<reference evidence="2" key="1">
    <citation type="submission" date="2016-11" db="UniProtKB">
        <authorList>
            <consortium name="WormBaseParasite"/>
        </authorList>
    </citation>
    <scope>IDENTIFICATION</scope>
</reference>
<dbReference type="Proteomes" id="UP000095287">
    <property type="component" value="Unplaced"/>
</dbReference>
<proteinExistence type="predicted"/>
<organism evidence="1 2">
    <name type="scientific">Steinernema glaseri</name>
    <dbReference type="NCBI Taxonomy" id="37863"/>
    <lineage>
        <taxon>Eukaryota</taxon>
        <taxon>Metazoa</taxon>
        <taxon>Ecdysozoa</taxon>
        <taxon>Nematoda</taxon>
        <taxon>Chromadorea</taxon>
        <taxon>Rhabditida</taxon>
        <taxon>Tylenchina</taxon>
        <taxon>Panagrolaimomorpha</taxon>
        <taxon>Strongyloidoidea</taxon>
        <taxon>Steinernematidae</taxon>
        <taxon>Steinernema</taxon>
    </lineage>
</organism>